<accession>A0A167XJ22</accession>
<gene>
    <name evidence="2" type="ORF">FIBSPDRAFT_657819</name>
</gene>
<name>A0A167XJ22_9AGAM</name>
<dbReference type="Proteomes" id="UP000076532">
    <property type="component" value="Unassembled WGS sequence"/>
</dbReference>
<dbReference type="GO" id="GO:0016747">
    <property type="term" value="F:acyltransferase activity, transferring groups other than amino-acyl groups"/>
    <property type="evidence" value="ECO:0007669"/>
    <property type="project" value="InterPro"/>
</dbReference>
<dbReference type="OrthoDB" id="41532at2759"/>
<protein>
    <recommendedName>
        <fullName evidence="1">N-acetyltransferase domain-containing protein</fullName>
    </recommendedName>
</protein>
<evidence type="ECO:0000313" key="2">
    <source>
        <dbReference type="EMBL" id="KZP07268.1"/>
    </source>
</evidence>
<evidence type="ECO:0000313" key="3">
    <source>
        <dbReference type="Proteomes" id="UP000076532"/>
    </source>
</evidence>
<dbReference type="CDD" id="cd04301">
    <property type="entry name" value="NAT_SF"/>
    <property type="match status" value="1"/>
</dbReference>
<keyword evidence="3" id="KW-1185">Reference proteome</keyword>
<sequence length="195" mass="21233">NLAALAKRYSELRLAILLSAPSSFASSYAIESTLTQEQWEQRVWRNGVTVFVCIARPVLTETAEVPELGEFDGEWVGAATVFGPVPKDDYQLVPESGSPEAGPDEEEAKWQMTALFTSPEHRGKGLGKSLIKGAKAYAGIRTRALLPTAESFRLRIMAHSKNLTVVALYSQLGFMDVGRATGREAFVTNGDEALI</sequence>
<dbReference type="AlphaFoldDB" id="A0A167XJ22"/>
<dbReference type="InterPro" id="IPR016181">
    <property type="entry name" value="Acyl_CoA_acyltransferase"/>
</dbReference>
<dbReference type="SUPFAM" id="SSF55729">
    <property type="entry name" value="Acyl-CoA N-acyltransferases (Nat)"/>
    <property type="match status" value="1"/>
</dbReference>
<dbReference type="Pfam" id="PF13508">
    <property type="entry name" value="Acetyltransf_7"/>
    <property type="match status" value="1"/>
</dbReference>
<organism evidence="2 3">
    <name type="scientific">Athelia psychrophila</name>
    <dbReference type="NCBI Taxonomy" id="1759441"/>
    <lineage>
        <taxon>Eukaryota</taxon>
        <taxon>Fungi</taxon>
        <taxon>Dikarya</taxon>
        <taxon>Basidiomycota</taxon>
        <taxon>Agaricomycotina</taxon>
        <taxon>Agaricomycetes</taxon>
        <taxon>Agaricomycetidae</taxon>
        <taxon>Atheliales</taxon>
        <taxon>Atheliaceae</taxon>
        <taxon>Athelia</taxon>
    </lineage>
</organism>
<feature type="non-terminal residue" evidence="2">
    <location>
        <position position="195"/>
    </location>
</feature>
<dbReference type="PROSITE" id="PS51186">
    <property type="entry name" value="GNAT"/>
    <property type="match status" value="1"/>
</dbReference>
<feature type="non-terminal residue" evidence="2">
    <location>
        <position position="1"/>
    </location>
</feature>
<dbReference type="Gene3D" id="3.40.630.30">
    <property type="match status" value="1"/>
</dbReference>
<evidence type="ECO:0000259" key="1">
    <source>
        <dbReference type="PROSITE" id="PS51186"/>
    </source>
</evidence>
<dbReference type="EMBL" id="KV417756">
    <property type="protein sequence ID" value="KZP07268.1"/>
    <property type="molecule type" value="Genomic_DNA"/>
</dbReference>
<reference evidence="2 3" key="1">
    <citation type="journal article" date="2016" name="Mol. Biol. Evol.">
        <title>Comparative Genomics of Early-Diverging Mushroom-Forming Fungi Provides Insights into the Origins of Lignocellulose Decay Capabilities.</title>
        <authorList>
            <person name="Nagy L.G."/>
            <person name="Riley R."/>
            <person name="Tritt A."/>
            <person name="Adam C."/>
            <person name="Daum C."/>
            <person name="Floudas D."/>
            <person name="Sun H."/>
            <person name="Yadav J.S."/>
            <person name="Pangilinan J."/>
            <person name="Larsson K.H."/>
            <person name="Matsuura K."/>
            <person name="Barry K."/>
            <person name="Labutti K."/>
            <person name="Kuo R."/>
            <person name="Ohm R.A."/>
            <person name="Bhattacharya S.S."/>
            <person name="Shirouzu T."/>
            <person name="Yoshinaga Y."/>
            <person name="Martin F.M."/>
            <person name="Grigoriev I.V."/>
            <person name="Hibbett D.S."/>
        </authorList>
    </citation>
    <scope>NUCLEOTIDE SEQUENCE [LARGE SCALE GENOMIC DNA]</scope>
    <source>
        <strain evidence="2 3">CBS 109695</strain>
    </source>
</reference>
<proteinExistence type="predicted"/>
<feature type="domain" description="N-acetyltransferase" evidence="1">
    <location>
        <begin position="14"/>
        <end position="195"/>
    </location>
</feature>
<dbReference type="InterPro" id="IPR000182">
    <property type="entry name" value="GNAT_dom"/>
</dbReference>